<evidence type="ECO:0000313" key="2">
    <source>
        <dbReference type="EMBL" id="BCD89421.1"/>
    </source>
</evidence>
<feature type="region of interest" description="Disordered" evidence="1">
    <location>
        <begin position="104"/>
        <end position="126"/>
    </location>
</feature>
<reference evidence="2" key="1">
    <citation type="submission" date="2020-05" db="EMBL/GenBank/DDBJ databases">
        <title>Complete genome sequence of Pseudomonas sp. Sm006.</title>
        <authorList>
            <person name="Takeuchi K."/>
            <person name="Someya N."/>
        </authorList>
    </citation>
    <scope>NUCLEOTIDE SEQUENCE</scope>
    <source>
        <strain evidence="2">Sm006</strain>
    </source>
</reference>
<evidence type="ECO:0000256" key="1">
    <source>
        <dbReference type="SAM" id="MobiDB-lite"/>
    </source>
</evidence>
<sequence>MAEAAMTLRKVAGSTDEVVWEIAWMVMVAPSPLVVTDASGLGLGVPLPATYRACPRPCPRMRPVTSRQRHWRAPAWFLPRRYDWGDGGHFRTCSAGSHARKCRRWQAQAPPRKQETPQAVSLKGRW</sequence>
<name>A0ABM7LIH9_9PSED</name>
<accession>A0ABM7LIH9</accession>
<dbReference type="EMBL" id="AP023081">
    <property type="protein sequence ID" value="BCD89421.1"/>
    <property type="molecule type" value="Genomic_DNA"/>
</dbReference>
<keyword evidence="3" id="KW-1185">Reference proteome</keyword>
<protein>
    <submittedName>
        <fullName evidence="2">Uncharacterized protein</fullName>
    </submittedName>
</protein>
<gene>
    <name evidence="2" type="ORF">PSm6_58280</name>
</gene>
<proteinExistence type="predicted"/>
<evidence type="ECO:0000313" key="3">
    <source>
        <dbReference type="Proteomes" id="UP001064896"/>
    </source>
</evidence>
<dbReference type="Proteomes" id="UP001064896">
    <property type="component" value="Chromosome"/>
</dbReference>
<organism evidence="2 3">
    <name type="scientific">Pseudomonas solani</name>
    <dbReference type="NCBI Taxonomy" id="2731552"/>
    <lineage>
        <taxon>Bacteria</taxon>
        <taxon>Pseudomonadati</taxon>
        <taxon>Pseudomonadota</taxon>
        <taxon>Gammaproteobacteria</taxon>
        <taxon>Pseudomonadales</taxon>
        <taxon>Pseudomonadaceae</taxon>
        <taxon>Pseudomonas</taxon>
    </lineage>
</organism>